<organism evidence="6">
    <name type="scientific">hydrothermal vent metagenome</name>
    <dbReference type="NCBI Taxonomy" id="652676"/>
    <lineage>
        <taxon>unclassified sequences</taxon>
        <taxon>metagenomes</taxon>
        <taxon>ecological metagenomes</taxon>
    </lineage>
</organism>
<feature type="domain" description="Alcohol dehydrogenase iron-type/glycerol dehydrogenase GldA" evidence="4">
    <location>
        <begin position="10"/>
        <end position="183"/>
    </location>
</feature>
<dbReference type="InterPro" id="IPR056798">
    <property type="entry name" value="ADH_Fe_C"/>
</dbReference>
<name>A0A3B0SJC2_9ZZZZ</name>
<sequence>MQMRADWSYPTSIRFGAGRIDELADVCASVGMRRPLLVTDPVLAKFPMIEDALSQCRAASLGVALFSDLKPNPTGANIDAGAKIFRDGGHDGVIAFGGGSAIDCGKAIAFLHGQSRVLWDYEDVDDWWRRADSDAIAPVIAVPTTAGTGSEVGRASVIVREATLEKKIIFHPRMMPVCVICDPQLTVGMPPVLTAGVGLDAFAHCLEAYCAPIFHPQSEGIAIEGMRLVKDALGDAVKDGANIEARAKMLAAASMGAVAFQKGLGAIHSLSHPIGALYDTHHGMTNAVIMPYALAFNRKAIEEKIERLSAFLGIDGKFDGLMKWLIDLRSEINVPHTLKDFGVDDAQVQKISEMAAIDPTAATNPVKLDAAGAREIFEAAYTGRL</sequence>
<dbReference type="FunFam" id="1.20.1090.10:FF:000001">
    <property type="entry name" value="Aldehyde-alcohol dehydrogenase"/>
    <property type="match status" value="1"/>
</dbReference>
<protein>
    <submittedName>
        <fullName evidence="6">Alcohol dehydrogenase</fullName>
        <ecNumber evidence="6">1.1.1.1</ecNumber>
    </submittedName>
</protein>
<evidence type="ECO:0000313" key="6">
    <source>
        <dbReference type="EMBL" id="VAW04303.1"/>
    </source>
</evidence>
<dbReference type="PROSITE" id="PS00060">
    <property type="entry name" value="ADH_IRON_2"/>
    <property type="match status" value="1"/>
</dbReference>
<dbReference type="FunFam" id="3.40.50.1970:FF:000003">
    <property type="entry name" value="Alcohol dehydrogenase, iron-containing"/>
    <property type="match status" value="1"/>
</dbReference>
<reference evidence="6" key="1">
    <citation type="submission" date="2018-06" db="EMBL/GenBank/DDBJ databases">
        <authorList>
            <person name="Zhirakovskaya E."/>
        </authorList>
    </citation>
    <scope>NUCLEOTIDE SEQUENCE</scope>
</reference>
<dbReference type="Pfam" id="PF25137">
    <property type="entry name" value="ADH_Fe_C"/>
    <property type="match status" value="1"/>
</dbReference>
<comment type="similarity">
    <text evidence="1">Belongs to the iron-containing alcohol dehydrogenase family.</text>
</comment>
<gene>
    <name evidence="6" type="ORF">MNBD_ALPHA05-455</name>
</gene>
<dbReference type="PANTHER" id="PTHR11496">
    <property type="entry name" value="ALCOHOL DEHYDROGENASE"/>
    <property type="match status" value="1"/>
</dbReference>
<dbReference type="CDD" id="cd14861">
    <property type="entry name" value="Fe-ADH-like"/>
    <property type="match status" value="1"/>
</dbReference>
<keyword evidence="2 6" id="KW-0560">Oxidoreductase</keyword>
<evidence type="ECO:0000256" key="1">
    <source>
        <dbReference type="ARBA" id="ARBA00007358"/>
    </source>
</evidence>
<dbReference type="Pfam" id="PF00465">
    <property type="entry name" value="Fe-ADH"/>
    <property type="match status" value="1"/>
</dbReference>
<proteinExistence type="inferred from homology"/>
<dbReference type="EC" id="1.1.1.1" evidence="6"/>
<evidence type="ECO:0000256" key="2">
    <source>
        <dbReference type="ARBA" id="ARBA00023002"/>
    </source>
</evidence>
<dbReference type="AlphaFoldDB" id="A0A3B0SJC2"/>
<evidence type="ECO:0000259" key="5">
    <source>
        <dbReference type="Pfam" id="PF25137"/>
    </source>
</evidence>
<dbReference type="Gene3D" id="3.40.50.1970">
    <property type="match status" value="1"/>
</dbReference>
<dbReference type="PANTHER" id="PTHR11496:SF102">
    <property type="entry name" value="ALCOHOL DEHYDROGENASE 4"/>
    <property type="match status" value="1"/>
</dbReference>
<evidence type="ECO:0000256" key="3">
    <source>
        <dbReference type="ARBA" id="ARBA00023027"/>
    </source>
</evidence>
<dbReference type="SUPFAM" id="SSF56796">
    <property type="entry name" value="Dehydroquinate synthase-like"/>
    <property type="match status" value="1"/>
</dbReference>
<dbReference type="InterPro" id="IPR001670">
    <property type="entry name" value="ADH_Fe/GldA"/>
</dbReference>
<evidence type="ECO:0000259" key="4">
    <source>
        <dbReference type="Pfam" id="PF00465"/>
    </source>
</evidence>
<dbReference type="GO" id="GO:0046872">
    <property type="term" value="F:metal ion binding"/>
    <property type="evidence" value="ECO:0007669"/>
    <property type="project" value="InterPro"/>
</dbReference>
<keyword evidence="3" id="KW-0520">NAD</keyword>
<dbReference type="InterPro" id="IPR018211">
    <property type="entry name" value="ADH_Fe_CS"/>
</dbReference>
<feature type="domain" description="Fe-containing alcohol dehydrogenase-like C-terminal" evidence="5">
    <location>
        <begin position="195"/>
        <end position="381"/>
    </location>
</feature>
<accession>A0A3B0SJC2</accession>
<dbReference type="EMBL" id="UOEH01000431">
    <property type="protein sequence ID" value="VAW04303.1"/>
    <property type="molecule type" value="Genomic_DNA"/>
</dbReference>
<dbReference type="InterPro" id="IPR039697">
    <property type="entry name" value="Alcohol_dehydrogenase_Fe"/>
</dbReference>
<dbReference type="GO" id="GO:0004022">
    <property type="term" value="F:alcohol dehydrogenase (NAD+) activity"/>
    <property type="evidence" value="ECO:0007669"/>
    <property type="project" value="UniProtKB-EC"/>
</dbReference>
<dbReference type="Gene3D" id="1.20.1090.10">
    <property type="entry name" value="Dehydroquinate synthase-like - alpha domain"/>
    <property type="match status" value="1"/>
</dbReference>